<feature type="region of interest" description="Disordered" evidence="1">
    <location>
        <begin position="1"/>
        <end position="20"/>
    </location>
</feature>
<dbReference type="AlphaFoldDB" id="A0A849HN50"/>
<proteinExistence type="predicted"/>
<sequence length="328" mass="35521">MSHHLSGPDLRSPKDDPRLDQTDLFIFPAKTEGRTAIILDVNPDPANAPGLHPDAVYQVHIDTDGDLQPDITYHFTFSELDDAGQTVSVLQAKGAEAGGLEPVGRTLADGLVVGMSGEVTDDTSEDHRIAVALRSDPFFADLEGIIDNFNFTGRDAMAEANVYGLVLEVPDSELGDGPIGVWARVALEGDSGWESIDRGANPSVTAYFNQDNDEKIAYNQGTPATDEADHLDRFVGVLEHLGNWEADKARETLLATIVPDTLRWDRSKPTAYPNGRALTDDVTSARLAMITNGKITSDNIPPHTDLSDDFPYLGEPHSAVSKDSFPEQ</sequence>
<dbReference type="EMBL" id="JABEPQ010000005">
    <property type="protein sequence ID" value="NNM47964.1"/>
    <property type="molecule type" value="Genomic_DNA"/>
</dbReference>
<evidence type="ECO:0000256" key="1">
    <source>
        <dbReference type="SAM" id="MobiDB-lite"/>
    </source>
</evidence>
<feature type="region of interest" description="Disordered" evidence="1">
    <location>
        <begin position="299"/>
        <end position="328"/>
    </location>
</feature>
<feature type="compositionally biased region" description="Basic and acidic residues" evidence="1">
    <location>
        <begin position="11"/>
        <end position="20"/>
    </location>
</feature>
<protein>
    <submittedName>
        <fullName evidence="2">DUF4331 family protein</fullName>
    </submittedName>
</protein>
<name>A0A849HN50_9MICO</name>
<comment type="caution">
    <text evidence="2">The sequence shown here is derived from an EMBL/GenBank/DDBJ whole genome shotgun (WGS) entry which is preliminary data.</text>
</comment>
<reference evidence="2 3" key="1">
    <citation type="submission" date="2020-04" db="EMBL/GenBank/DDBJ databases">
        <title>Knoellia sp. isolate from air conditioner.</title>
        <authorList>
            <person name="Chea S."/>
            <person name="Kim D.-U."/>
        </authorList>
    </citation>
    <scope>NUCLEOTIDE SEQUENCE [LARGE SCALE GENOMIC DNA]</scope>
    <source>
        <strain evidence="2 3">DB2414S</strain>
    </source>
</reference>
<gene>
    <name evidence="2" type="ORF">HJG52_18415</name>
</gene>
<organism evidence="2 3">
    <name type="scientific">Knoellia koreensis</name>
    <dbReference type="NCBI Taxonomy" id="2730921"/>
    <lineage>
        <taxon>Bacteria</taxon>
        <taxon>Bacillati</taxon>
        <taxon>Actinomycetota</taxon>
        <taxon>Actinomycetes</taxon>
        <taxon>Micrococcales</taxon>
        <taxon>Intrasporangiaceae</taxon>
        <taxon>Knoellia</taxon>
    </lineage>
</organism>
<dbReference type="Pfam" id="PF14224">
    <property type="entry name" value="DUF4331"/>
    <property type="match status" value="2"/>
</dbReference>
<evidence type="ECO:0000313" key="2">
    <source>
        <dbReference type="EMBL" id="NNM47964.1"/>
    </source>
</evidence>
<evidence type="ECO:0000313" key="3">
    <source>
        <dbReference type="Proteomes" id="UP000588586"/>
    </source>
</evidence>
<dbReference type="Proteomes" id="UP000588586">
    <property type="component" value="Unassembled WGS sequence"/>
</dbReference>
<dbReference type="InterPro" id="IPR025566">
    <property type="entry name" value="DUF4331"/>
</dbReference>
<accession>A0A849HN50</accession>
<keyword evidence="3" id="KW-1185">Reference proteome</keyword>
<dbReference type="RefSeq" id="WP_171245079.1">
    <property type="nucleotide sequence ID" value="NZ_JABEPQ010000005.1"/>
</dbReference>